<dbReference type="Gene3D" id="6.10.250.1580">
    <property type="match status" value="1"/>
</dbReference>
<keyword evidence="7 13" id="KW-1133">Transmembrane helix</keyword>
<comment type="function">
    <text evidence="11 13">F(1)F(0) ATP synthase produces ATP from ADP in the presence of a proton or sodium gradient. F-type ATPases consist of two structural domains, F(1) containing the extramembraneous catalytic core and F(0) containing the membrane proton channel, linked together by a central stalk and a peripheral stalk. During catalysis, ATP synthesis in the catalytic domain of F(1) is coupled via a rotary mechanism of the central stalk subunits to proton translocation.</text>
</comment>
<evidence type="ECO:0000256" key="4">
    <source>
        <dbReference type="ARBA" id="ARBA00022547"/>
    </source>
</evidence>
<evidence type="ECO:0000256" key="15">
    <source>
        <dbReference type="SAM" id="Coils"/>
    </source>
</evidence>
<dbReference type="CDD" id="cd06503">
    <property type="entry name" value="ATP-synt_Fo_b"/>
    <property type="match status" value="1"/>
</dbReference>
<comment type="similarity">
    <text evidence="1 13 14">Belongs to the ATPase B chain family.</text>
</comment>
<accession>A0A2P8HHV3</accession>
<dbReference type="NCBIfam" id="TIGR01144">
    <property type="entry name" value="ATP_synt_b"/>
    <property type="match status" value="1"/>
</dbReference>
<dbReference type="Proteomes" id="UP000242310">
    <property type="component" value="Unassembled WGS sequence"/>
</dbReference>
<evidence type="ECO:0000313" key="16">
    <source>
        <dbReference type="EMBL" id="PSL45779.1"/>
    </source>
</evidence>
<organism evidence="16 17">
    <name type="scientific">Salsuginibacillus halophilus</name>
    <dbReference type="NCBI Taxonomy" id="517424"/>
    <lineage>
        <taxon>Bacteria</taxon>
        <taxon>Bacillati</taxon>
        <taxon>Bacillota</taxon>
        <taxon>Bacilli</taxon>
        <taxon>Bacillales</taxon>
        <taxon>Bacillaceae</taxon>
        <taxon>Salsuginibacillus</taxon>
    </lineage>
</organism>
<keyword evidence="8 13" id="KW-0406">Ion transport</keyword>
<feature type="transmembrane region" description="Helical" evidence="13">
    <location>
        <begin position="6"/>
        <end position="24"/>
    </location>
</feature>
<dbReference type="PANTHER" id="PTHR33445:SF1">
    <property type="entry name" value="ATP SYNTHASE SUBUNIT B"/>
    <property type="match status" value="1"/>
</dbReference>
<keyword evidence="2 13" id="KW-0813">Transport</keyword>
<evidence type="ECO:0000256" key="1">
    <source>
        <dbReference type="ARBA" id="ARBA00005513"/>
    </source>
</evidence>
<dbReference type="InterPro" id="IPR002146">
    <property type="entry name" value="ATP_synth_b/b'su_bac/chlpt"/>
</dbReference>
<feature type="coiled-coil region" evidence="15">
    <location>
        <begin position="47"/>
        <end position="118"/>
    </location>
</feature>
<dbReference type="HAMAP" id="MF_01398">
    <property type="entry name" value="ATP_synth_b_bprime"/>
    <property type="match status" value="1"/>
</dbReference>
<name>A0A2P8HHV3_9BACI</name>
<dbReference type="EMBL" id="PYAV01000006">
    <property type="protein sequence ID" value="PSL45779.1"/>
    <property type="molecule type" value="Genomic_DNA"/>
</dbReference>
<evidence type="ECO:0000256" key="2">
    <source>
        <dbReference type="ARBA" id="ARBA00022448"/>
    </source>
</evidence>
<reference evidence="16 17" key="1">
    <citation type="submission" date="2018-03" db="EMBL/GenBank/DDBJ databases">
        <title>Genomic Encyclopedia of Type Strains, Phase III (KMG-III): the genomes of soil and plant-associated and newly described type strains.</title>
        <authorList>
            <person name="Whitman W."/>
        </authorList>
    </citation>
    <scope>NUCLEOTIDE SEQUENCE [LARGE SCALE GENOMIC DNA]</scope>
    <source>
        <strain evidence="16 17">CGMCC 1.07653</strain>
    </source>
</reference>
<comment type="caution">
    <text evidence="16">The sequence shown here is derived from an EMBL/GenBank/DDBJ whole genome shotgun (WGS) entry which is preliminary data.</text>
</comment>
<gene>
    <name evidence="13" type="primary">atpF</name>
    <name evidence="16" type="ORF">B0H94_10634</name>
</gene>
<evidence type="ECO:0000256" key="11">
    <source>
        <dbReference type="ARBA" id="ARBA00025198"/>
    </source>
</evidence>
<dbReference type="GO" id="GO:0012505">
    <property type="term" value="C:endomembrane system"/>
    <property type="evidence" value="ECO:0007669"/>
    <property type="project" value="UniProtKB-SubCell"/>
</dbReference>
<proteinExistence type="inferred from homology"/>
<evidence type="ECO:0000256" key="5">
    <source>
        <dbReference type="ARBA" id="ARBA00022692"/>
    </source>
</evidence>
<sequence>MPEVITWGDTIFAILTFAILLALLRKYAWGPVFNMMKEREEHIANEIETAEKNRQEAETYLEQQRQEVENARAEAREIVENSRKSGENQREDIVKQAHEEANRLKEDARLEIKREKDQAINEVRDQVATLSVLIASKVIDQQLDEQEQEQLIENYLKEVGEEL</sequence>
<dbReference type="OrthoDB" id="282095at2"/>
<evidence type="ECO:0000313" key="17">
    <source>
        <dbReference type="Proteomes" id="UP000242310"/>
    </source>
</evidence>
<dbReference type="GO" id="GO:0005886">
    <property type="term" value="C:plasma membrane"/>
    <property type="evidence" value="ECO:0007669"/>
    <property type="project" value="UniProtKB-SubCell"/>
</dbReference>
<evidence type="ECO:0000256" key="14">
    <source>
        <dbReference type="RuleBase" id="RU003848"/>
    </source>
</evidence>
<dbReference type="SUPFAM" id="SSF81573">
    <property type="entry name" value="F1F0 ATP synthase subunit B, membrane domain"/>
    <property type="match status" value="1"/>
</dbReference>
<keyword evidence="4 13" id="KW-0138">CF(0)</keyword>
<evidence type="ECO:0000256" key="13">
    <source>
        <dbReference type="HAMAP-Rule" id="MF_01398"/>
    </source>
</evidence>
<keyword evidence="17" id="KW-1185">Reference proteome</keyword>
<dbReference type="InterPro" id="IPR005864">
    <property type="entry name" value="ATP_synth_F0_bsu_bac"/>
</dbReference>
<dbReference type="AlphaFoldDB" id="A0A2P8HHV3"/>
<evidence type="ECO:0000256" key="9">
    <source>
        <dbReference type="ARBA" id="ARBA00023136"/>
    </source>
</evidence>
<keyword evidence="9 13" id="KW-0472">Membrane</keyword>
<dbReference type="GO" id="GO:0046933">
    <property type="term" value="F:proton-transporting ATP synthase activity, rotational mechanism"/>
    <property type="evidence" value="ECO:0007669"/>
    <property type="project" value="UniProtKB-UniRule"/>
</dbReference>
<keyword evidence="15" id="KW-0175">Coiled coil</keyword>
<comment type="subunit">
    <text evidence="13">F-type ATPases have 2 components, F(1) - the catalytic core - and F(0) - the membrane proton channel. F(1) has five subunits: alpha(3), beta(3), gamma(1), delta(1), epsilon(1). F(0) has three main subunits: a(1), b(2) and c(10-14). The alpha and beta chains form an alternating ring which encloses part of the gamma chain. F(1) is attached to F(0) by a central stalk formed by the gamma and epsilon chains, while a peripheral stalk is formed by the delta and b chains.</text>
</comment>
<evidence type="ECO:0000256" key="8">
    <source>
        <dbReference type="ARBA" id="ARBA00023065"/>
    </source>
</evidence>
<evidence type="ECO:0000256" key="7">
    <source>
        <dbReference type="ARBA" id="ARBA00022989"/>
    </source>
</evidence>
<evidence type="ECO:0000256" key="12">
    <source>
        <dbReference type="ARBA" id="ARBA00037847"/>
    </source>
</evidence>
<evidence type="ECO:0000256" key="6">
    <source>
        <dbReference type="ARBA" id="ARBA00022781"/>
    </source>
</evidence>
<keyword evidence="5 13" id="KW-0812">Transmembrane</keyword>
<dbReference type="GO" id="GO:0045259">
    <property type="term" value="C:proton-transporting ATP synthase complex"/>
    <property type="evidence" value="ECO:0007669"/>
    <property type="project" value="UniProtKB-KW"/>
</dbReference>
<dbReference type="Pfam" id="PF00430">
    <property type="entry name" value="ATP-synt_B"/>
    <property type="match status" value="1"/>
</dbReference>
<keyword evidence="6 13" id="KW-0375">Hydrogen ion transport</keyword>
<dbReference type="PANTHER" id="PTHR33445">
    <property type="entry name" value="ATP SYNTHASE SUBUNIT B', CHLOROPLASTIC"/>
    <property type="match status" value="1"/>
</dbReference>
<evidence type="ECO:0000256" key="10">
    <source>
        <dbReference type="ARBA" id="ARBA00023310"/>
    </source>
</evidence>
<evidence type="ECO:0000256" key="3">
    <source>
        <dbReference type="ARBA" id="ARBA00022475"/>
    </source>
</evidence>
<keyword evidence="3 13" id="KW-1003">Cell membrane</keyword>
<dbReference type="InterPro" id="IPR050059">
    <property type="entry name" value="ATP_synthase_B_chain"/>
</dbReference>
<dbReference type="NCBIfam" id="NF009992">
    <property type="entry name" value="PRK13461.1"/>
    <property type="match status" value="1"/>
</dbReference>
<comment type="subcellular location">
    <subcellularLocation>
        <location evidence="13">Cell membrane</location>
        <topology evidence="13">Single-pass membrane protein</topology>
    </subcellularLocation>
    <subcellularLocation>
        <location evidence="12">Endomembrane system</location>
        <topology evidence="12">Single-pass membrane protein</topology>
    </subcellularLocation>
</comment>
<dbReference type="RefSeq" id="WP_106588459.1">
    <property type="nucleotide sequence ID" value="NZ_PYAV01000006.1"/>
</dbReference>
<protein>
    <recommendedName>
        <fullName evidence="13">ATP synthase subunit b</fullName>
    </recommendedName>
    <alternativeName>
        <fullName evidence="13">ATP synthase F(0) sector subunit b</fullName>
    </alternativeName>
    <alternativeName>
        <fullName evidence="13">ATPase subunit I</fullName>
    </alternativeName>
    <alternativeName>
        <fullName evidence="13">F-type ATPase subunit b</fullName>
        <shortName evidence="13">F-ATPase subunit b</shortName>
    </alternativeName>
</protein>
<dbReference type="GO" id="GO:0046961">
    <property type="term" value="F:proton-transporting ATPase activity, rotational mechanism"/>
    <property type="evidence" value="ECO:0007669"/>
    <property type="project" value="TreeGrafter"/>
</dbReference>
<comment type="function">
    <text evidence="13">Component of the F(0) channel, it forms part of the peripheral stalk, linking F(1) to F(0).</text>
</comment>
<keyword evidence="10 13" id="KW-0066">ATP synthesis</keyword>
<dbReference type="InterPro" id="IPR028987">
    <property type="entry name" value="ATP_synth_B-like_membr_sf"/>
</dbReference>